<dbReference type="Pfam" id="PF00899">
    <property type="entry name" value="ThiF"/>
    <property type="match status" value="1"/>
</dbReference>
<dbReference type="GO" id="GO:0008641">
    <property type="term" value="F:ubiquitin-like modifier activating enzyme activity"/>
    <property type="evidence" value="ECO:0007669"/>
    <property type="project" value="InterPro"/>
</dbReference>
<dbReference type="InterPro" id="IPR058964">
    <property type="entry name" value="Cap2_linker"/>
</dbReference>
<protein>
    <submittedName>
        <fullName evidence="3">ThiF family adenylyltransferase</fullName>
    </submittedName>
</protein>
<name>A0A7H0I1J4_9ACTN</name>
<sequence>MTKRKSPAARPSLSQRRLLEELTALAAAHEPDLRITGRPRTDTDGLVTIPISVCTGGTSHAPGGLQLKESEDFLLTLPATPMMPPQVRTPHIRFAGTPHILQGDRLCLYLDPAREWDPAAGIAPVINRLWQWLSDAAAGRFDPATALYHPVGGVLHYTPGTPTVVVREPVSHRSAMAWLTQRTTDRLDLTSTPADSNSHRTPILPTDALPLGAGSTLAELLTLIHPATAHVPQPADAPCPALLTALAASALRNPEGTAQYFVLAVRHPATPAASPFLLAGRLPPQAGDTLRRLARRATPSRLGSLPEALAHASIAWCYLSDERAEVTTRRDTLRPVRAFQDCDIHIWGCGGIGSWAAEMVARAGASHLTLCDPGRVTGGLLVRQNYTEHHIGMTKATALASHLRTIRDDIHIDIVIPPPDPALLTAADQADLIIDATVSITAGRFLDLLAQQPHRKAVLAQLATDSLTASLGILTIAAADTHTPLSTIDHAAGRHVLSSPNLEAYQALWAEPAPDDELRPTRGCSTPTFHGSAADLMATTGTLITLLGIQMRHPVSGTHLCAQPHTGTAPAHRFIPYSE</sequence>
<dbReference type="AlphaFoldDB" id="A0A7H0I1J4"/>
<evidence type="ECO:0000259" key="2">
    <source>
        <dbReference type="Pfam" id="PF26398"/>
    </source>
</evidence>
<dbReference type="KEGG" id="sgj:IAG43_29570"/>
<keyword evidence="3" id="KW-0548">Nucleotidyltransferase</keyword>
<evidence type="ECO:0000259" key="1">
    <source>
        <dbReference type="Pfam" id="PF00899"/>
    </source>
</evidence>
<dbReference type="RefSeq" id="WP_187743716.1">
    <property type="nucleotide sequence ID" value="NZ_CP060825.1"/>
</dbReference>
<dbReference type="SUPFAM" id="SSF54495">
    <property type="entry name" value="UBC-like"/>
    <property type="match status" value="1"/>
</dbReference>
<proteinExistence type="predicted"/>
<dbReference type="GO" id="GO:0061503">
    <property type="term" value="F:tRNA threonylcarbamoyladenosine dehydratase"/>
    <property type="evidence" value="ECO:0007669"/>
    <property type="project" value="TreeGrafter"/>
</dbReference>
<organism evidence="3 4">
    <name type="scientific">Streptomyces genisteinicus</name>
    <dbReference type="NCBI Taxonomy" id="2768068"/>
    <lineage>
        <taxon>Bacteria</taxon>
        <taxon>Bacillati</taxon>
        <taxon>Actinomycetota</taxon>
        <taxon>Actinomycetes</taxon>
        <taxon>Kitasatosporales</taxon>
        <taxon>Streptomycetaceae</taxon>
        <taxon>Streptomyces</taxon>
    </lineage>
</organism>
<dbReference type="InterPro" id="IPR016135">
    <property type="entry name" value="UBQ-conjugating_enzyme/RWD"/>
</dbReference>
<dbReference type="InterPro" id="IPR035985">
    <property type="entry name" value="Ubiquitin-activating_enz"/>
</dbReference>
<dbReference type="Gene3D" id="3.40.50.720">
    <property type="entry name" value="NAD(P)-binding Rossmann-like Domain"/>
    <property type="match status" value="1"/>
</dbReference>
<accession>A0A7H0I1J4</accession>
<feature type="domain" description="Cap2 central linker" evidence="2">
    <location>
        <begin position="198"/>
        <end position="322"/>
    </location>
</feature>
<dbReference type="Proteomes" id="UP000516230">
    <property type="component" value="Chromosome"/>
</dbReference>
<dbReference type="InterPro" id="IPR045886">
    <property type="entry name" value="ThiF/MoeB/HesA"/>
</dbReference>
<dbReference type="GO" id="GO:0016779">
    <property type="term" value="F:nucleotidyltransferase activity"/>
    <property type="evidence" value="ECO:0007669"/>
    <property type="project" value="UniProtKB-KW"/>
</dbReference>
<dbReference type="GO" id="GO:0061504">
    <property type="term" value="P:cyclic threonylcarbamoyladenosine biosynthetic process"/>
    <property type="evidence" value="ECO:0007669"/>
    <property type="project" value="TreeGrafter"/>
</dbReference>
<dbReference type="EMBL" id="CP060825">
    <property type="protein sequence ID" value="QNP66660.1"/>
    <property type="molecule type" value="Genomic_DNA"/>
</dbReference>
<keyword evidence="3" id="KW-0808">Transferase</keyword>
<gene>
    <name evidence="3" type="ORF">IAG43_29570</name>
</gene>
<feature type="domain" description="THIF-type NAD/FAD binding fold" evidence="1">
    <location>
        <begin position="341"/>
        <end position="457"/>
    </location>
</feature>
<keyword evidence="4" id="KW-1185">Reference proteome</keyword>
<dbReference type="Pfam" id="PF14457">
    <property type="entry name" value="Prok-E2_A"/>
    <property type="match status" value="1"/>
</dbReference>
<dbReference type="PANTHER" id="PTHR43267:SF1">
    <property type="entry name" value="TRNA THREONYLCARBAMOYLADENOSINE DEHYDRATASE"/>
    <property type="match status" value="1"/>
</dbReference>
<dbReference type="InterPro" id="IPR032865">
    <property type="entry name" value="Prok-E2_A"/>
</dbReference>
<dbReference type="InterPro" id="IPR000594">
    <property type="entry name" value="ThiF_NAD_FAD-bd"/>
</dbReference>
<evidence type="ECO:0000313" key="4">
    <source>
        <dbReference type="Proteomes" id="UP000516230"/>
    </source>
</evidence>
<dbReference type="PANTHER" id="PTHR43267">
    <property type="entry name" value="TRNA THREONYLCARBAMOYLADENOSINE DEHYDRATASE"/>
    <property type="match status" value="1"/>
</dbReference>
<dbReference type="Pfam" id="PF26398">
    <property type="entry name" value="Cap2_linker"/>
    <property type="match status" value="1"/>
</dbReference>
<evidence type="ECO:0000313" key="3">
    <source>
        <dbReference type="EMBL" id="QNP66660.1"/>
    </source>
</evidence>
<reference evidence="3 4" key="1">
    <citation type="submission" date="2020-08" db="EMBL/GenBank/DDBJ databases">
        <title>A novel species.</title>
        <authorList>
            <person name="Gao J."/>
        </authorList>
    </citation>
    <scope>NUCLEOTIDE SEQUENCE [LARGE SCALE GENOMIC DNA]</scope>
    <source>
        <strain evidence="3 4">CRPJ-33</strain>
    </source>
</reference>
<dbReference type="SUPFAM" id="SSF69572">
    <property type="entry name" value="Activating enzymes of the ubiquitin-like proteins"/>
    <property type="match status" value="1"/>
</dbReference>